<protein>
    <recommendedName>
        <fullName evidence="3">WG repeat-containing protein</fullName>
    </recommendedName>
</protein>
<evidence type="ECO:0000313" key="1">
    <source>
        <dbReference type="EMBL" id="QII43866.1"/>
    </source>
</evidence>
<dbReference type="PANTHER" id="PTHR37841">
    <property type="entry name" value="GLR2918 PROTEIN"/>
    <property type="match status" value="1"/>
</dbReference>
<dbReference type="EMBL" id="CP049616">
    <property type="protein sequence ID" value="QII43866.1"/>
    <property type="molecule type" value="Genomic_DNA"/>
</dbReference>
<sequence>MKYFIKTIMLLSLSIFHGYGQEMFTTKLVTELNTQEKCLYENFVKIIKANIVFPEKTKFFHKVRFSYVGQKVMIRSHAHGKSKLNGDYYSDVILDYGIDIELSNAPFSCEEKTWKVAKTYFGGNMTRTVDSNFILENETDFEEVNYVLEEYAAVKENGLWGLVDKNGKYIVAPKYEYMKRHYLGVMVKEDGMFFFLNGIGGKITYSNKYAKISNSMEIGRDTFDIVAMRDGNYGLLNYKQEEITPFIYTRIYSIGKGIVIGDKKGKVTLLDGKSGYEASKMYDKIENRSLSSSILVTTNEGLLGLIAKSGEEIQSPKYRTIRTDVSDDYCVLESTGLSSIFIYETGRKSQVKNSYDEISYLNGVLSKVTKDGLVGAINKKGKLIIPYYYDALSTDLQKKGEPIYAFKNDKKIVLDNNGKCVGNCP</sequence>
<proteinExistence type="predicted"/>
<keyword evidence="2" id="KW-1185">Reference proteome</keyword>
<dbReference type="Pfam" id="PF14903">
    <property type="entry name" value="WG_beta_rep"/>
    <property type="match status" value="3"/>
</dbReference>
<reference evidence="1 2" key="1">
    <citation type="submission" date="2020-02" db="EMBL/GenBank/DDBJ databases">
        <title>Complete genome of Muricauda sp. 501str8.</title>
        <authorList>
            <person name="Dong B."/>
            <person name="Zhu S."/>
            <person name="Yang J."/>
            <person name="Chen J."/>
        </authorList>
    </citation>
    <scope>NUCLEOTIDE SEQUENCE [LARGE SCALE GENOMIC DNA]</scope>
    <source>
        <strain evidence="1 2">501str8</strain>
    </source>
</reference>
<dbReference type="AlphaFoldDB" id="A0A6G7IZ92"/>
<accession>A0A6G7IZ92</accession>
<dbReference type="PANTHER" id="PTHR37841:SF1">
    <property type="entry name" value="DUF3298 DOMAIN-CONTAINING PROTEIN"/>
    <property type="match status" value="1"/>
</dbReference>
<evidence type="ECO:0008006" key="3">
    <source>
        <dbReference type="Google" id="ProtNLM"/>
    </source>
</evidence>
<organism evidence="1 2">
    <name type="scientific">Flagellimonas oceani</name>
    <dbReference type="NCBI Taxonomy" id="2698672"/>
    <lineage>
        <taxon>Bacteria</taxon>
        <taxon>Pseudomonadati</taxon>
        <taxon>Bacteroidota</taxon>
        <taxon>Flavobacteriia</taxon>
        <taxon>Flavobacteriales</taxon>
        <taxon>Flavobacteriaceae</taxon>
        <taxon>Flagellimonas</taxon>
    </lineage>
</organism>
<dbReference type="Proteomes" id="UP000502928">
    <property type="component" value="Chromosome"/>
</dbReference>
<evidence type="ECO:0000313" key="2">
    <source>
        <dbReference type="Proteomes" id="UP000502928"/>
    </source>
</evidence>
<dbReference type="KEGG" id="mut:GVT53_03975"/>
<dbReference type="InterPro" id="IPR032774">
    <property type="entry name" value="WG_beta_rep"/>
</dbReference>
<dbReference type="RefSeq" id="WP_166247527.1">
    <property type="nucleotide sequence ID" value="NZ_CP049616.1"/>
</dbReference>
<name>A0A6G7IZ92_9FLAO</name>
<gene>
    <name evidence="1" type="ORF">GVT53_03975</name>
</gene>